<keyword evidence="5" id="KW-1185">Reference proteome</keyword>
<gene>
    <name evidence="4" type="ORF">F5X68DRAFT_192330</name>
</gene>
<protein>
    <recommendedName>
        <fullName evidence="3">WSC domain-containing protein</fullName>
    </recommendedName>
</protein>
<feature type="domain" description="WSC" evidence="3">
    <location>
        <begin position="374"/>
        <end position="469"/>
    </location>
</feature>
<feature type="compositionally biased region" description="Low complexity" evidence="1">
    <location>
        <begin position="330"/>
        <end position="362"/>
    </location>
</feature>
<dbReference type="OrthoDB" id="2019572at2759"/>
<feature type="signal peptide" evidence="2">
    <location>
        <begin position="1"/>
        <end position="21"/>
    </location>
</feature>
<evidence type="ECO:0000313" key="4">
    <source>
        <dbReference type="EMBL" id="KAH6683586.1"/>
    </source>
</evidence>
<dbReference type="Proteomes" id="UP000770015">
    <property type="component" value="Unassembled WGS sequence"/>
</dbReference>
<dbReference type="PROSITE" id="PS51257">
    <property type="entry name" value="PROKAR_LIPOPROTEIN"/>
    <property type="match status" value="1"/>
</dbReference>
<dbReference type="EMBL" id="JAGSXJ010000017">
    <property type="protein sequence ID" value="KAH6683586.1"/>
    <property type="molecule type" value="Genomic_DNA"/>
</dbReference>
<feature type="compositionally biased region" description="Low complexity" evidence="1">
    <location>
        <begin position="192"/>
        <end position="318"/>
    </location>
</feature>
<dbReference type="Pfam" id="PF01822">
    <property type="entry name" value="WSC"/>
    <property type="match status" value="1"/>
</dbReference>
<dbReference type="InterPro" id="IPR002889">
    <property type="entry name" value="WSC_carb-bd"/>
</dbReference>
<comment type="caution">
    <text evidence="4">The sequence shown here is derived from an EMBL/GenBank/DDBJ whole genome shotgun (WGS) entry which is preliminary data.</text>
</comment>
<evidence type="ECO:0000259" key="3">
    <source>
        <dbReference type="PROSITE" id="PS51212"/>
    </source>
</evidence>
<sequence length="799" mass="84278">MRVTHALFNLAIVSIAGCVAAAQQTVDIDLATAWVDHTDNGGRIYTASSAGGIVLRTENKRWHVWWYQPFTWPSGLQSGDVGSLSFGLRVTNPGESFLGTRTPDIVVPNQADLCQLNVYVTGLGQIFSQYMQPSDVPLTVVPNSFTVSDSMDTSVPGQLYFEQNCDIYLDSRRADFEISTLRLTVDLLPRTTSTTSSTYTSTTETSTLTSSTETSTTSTQSSETSTVSTETSTTGTSSTVASTSDTSTTATSTENTSSSEISTTQSSTTKLPTLSESSETSMSTTSTETSTTASSTDIPATEISTSTEGIETSSASSEEVIEISKTPAESTSTILSTSATSAPAASSTLSYTTHTTSSATPSRNLLSDPASNLQPVGRSCVGSLNGYTNFLLVDSSPDMDLDLCASLCMTSGKPFMGAYDTDCYCGDSTVRGDYTDVPEERCNIPCPGNPSQRCGGLSGVDDTGRRDLQARQSPPVSVFLSVWVLIISDGTVTTSTTIVAGPSTSTSTPSIPNTSLLSSATTSPGMSITISSVIPTSVGMPSGTGVPSNIILSAARNDAPVSSDPQTYTTVVTTITTVNGTILPTTIVIVVVATGVAGNTMEEPGIAMKGPGIDMEGPGIAMAEADNPDWWSCQTAFCDWDVVIVKPYACRNGCDDDRTYYELLCDDCRPGEEHWVPVSCKNGGCREKNIHVTETCRGGFCGDYPVVKEEACGVCRRGATYRPQPRRGSGVEISFGGNDKSLGRRSTGFYSSEVNHLDGRNARLSAEEDGSPVIVSGTYLSVVDEVFLMTMGLIAVYLM</sequence>
<feature type="region of interest" description="Disordered" evidence="1">
    <location>
        <begin position="192"/>
        <end position="370"/>
    </location>
</feature>
<accession>A0A9P8V9C0</accession>
<name>A0A9P8V9C0_9PEZI</name>
<evidence type="ECO:0000256" key="2">
    <source>
        <dbReference type="SAM" id="SignalP"/>
    </source>
</evidence>
<dbReference type="PROSITE" id="PS51212">
    <property type="entry name" value="WSC"/>
    <property type="match status" value="1"/>
</dbReference>
<evidence type="ECO:0000256" key="1">
    <source>
        <dbReference type="SAM" id="MobiDB-lite"/>
    </source>
</evidence>
<reference evidence="4" key="1">
    <citation type="journal article" date="2021" name="Nat. Commun.">
        <title>Genetic determinants of endophytism in the Arabidopsis root mycobiome.</title>
        <authorList>
            <person name="Mesny F."/>
            <person name="Miyauchi S."/>
            <person name="Thiergart T."/>
            <person name="Pickel B."/>
            <person name="Atanasova L."/>
            <person name="Karlsson M."/>
            <person name="Huettel B."/>
            <person name="Barry K.W."/>
            <person name="Haridas S."/>
            <person name="Chen C."/>
            <person name="Bauer D."/>
            <person name="Andreopoulos W."/>
            <person name="Pangilinan J."/>
            <person name="LaButti K."/>
            <person name="Riley R."/>
            <person name="Lipzen A."/>
            <person name="Clum A."/>
            <person name="Drula E."/>
            <person name="Henrissat B."/>
            <person name="Kohler A."/>
            <person name="Grigoriev I.V."/>
            <person name="Martin F.M."/>
            <person name="Hacquard S."/>
        </authorList>
    </citation>
    <scope>NUCLEOTIDE SEQUENCE</scope>
    <source>
        <strain evidence="4">MPI-SDFR-AT-0117</strain>
    </source>
</reference>
<feature type="chain" id="PRO_5040209044" description="WSC domain-containing protein" evidence="2">
    <location>
        <begin position="22"/>
        <end position="799"/>
    </location>
</feature>
<proteinExistence type="predicted"/>
<dbReference type="AlphaFoldDB" id="A0A9P8V9C0"/>
<evidence type="ECO:0000313" key="5">
    <source>
        <dbReference type="Proteomes" id="UP000770015"/>
    </source>
</evidence>
<organism evidence="4 5">
    <name type="scientific">Plectosphaerella plurivora</name>
    <dbReference type="NCBI Taxonomy" id="936078"/>
    <lineage>
        <taxon>Eukaryota</taxon>
        <taxon>Fungi</taxon>
        <taxon>Dikarya</taxon>
        <taxon>Ascomycota</taxon>
        <taxon>Pezizomycotina</taxon>
        <taxon>Sordariomycetes</taxon>
        <taxon>Hypocreomycetidae</taxon>
        <taxon>Glomerellales</taxon>
        <taxon>Plectosphaerellaceae</taxon>
        <taxon>Plectosphaerella</taxon>
    </lineage>
</organism>
<keyword evidence="2" id="KW-0732">Signal</keyword>